<gene>
    <name evidence="2" type="ORF">CCAP1982_LOCUS8753</name>
</gene>
<dbReference type="Proteomes" id="UP000606786">
    <property type="component" value="Unassembled WGS sequence"/>
</dbReference>
<evidence type="ECO:0000313" key="2">
    <source>
        <dbReference type="EMBL" id="CAD7000263.1"/>
    </source>
</evidence>
<evidence type="ECO:0000313" key="3">
    <source>
        <dbReference type="Proteomes" id="UP000606786"/>
    </source>
</evidence>
<name>A0A811UTE7_CERCA</name>
<dbReference type="EMBL" id="CAJHJT010000012">
    <property type="protein sequence ID" value="CAD7000263.1"/>
    <property type="molecule type" value="Genomic_DNA"/>
</dbReference>
<feature type="region of interest" description="Disordered" evidence="1">
    <location>
        <begin position="41"/>
        <end position="60"/>
    </location>
</feature>
<protein>
    <submittedName>
        <fullName evidence="2">(Mediterranean fruit fly) hypothetical protein</fullName>
    </submittedName>
</protein>
<evidence type="ECO:0000256" key="1">
    <source>
        <dbReference type="SAM" id="MobiDB-lite"/>
    </source>
</evidence>
<organism evidence="2 3">
    <name type="scientific">Ceratitis capitata</name>
    <name type="common">Mediterranean fruit fly</name>
    <name type="synonym">Tephritis capitata</name>
    <dbReference type="NCBI Taxonomy" id="7213"/>
    <lineage>
        <taxon>Eukaryota</taxon>
        <taxon>Metazoa</taxon>
        <taxon>Ecdysozoa</taxon>
        <taxon>Arthropoda</taxon>
        <taxon>Hexapoda</taxon>
        <taxon>Insecta</taxon>
        <taxon>Pterygota</taxon>
        <taxon>Neoptera</taxon>
        <taxon>Endopterygota</taxon>
        <taxon>Diptera</taxon>
        <taxon>Brachycera</taxon>
        <taxon>Muscomorpha</taxon>
        <taxon>Tephritoidea</taxon>
        <taxon>Tephritidae</taxon>
        <taxon>Ceratitis</taxon>
        <taxon>Ceratitis</taxon>
    </lineage>
</organism>
<reference evidence="2" key="1">
    <citation type="submission" date="2020-11" db="EMBL/GenBank/DDBJ databases">
        <authorList>
            <person name="Whitehead M."/>
        </authorList>
    </citation>
    <scope>NUCLEOTIDE SEQUENCE</scope>
    <source>
        <strain evidence="2">EGII</strain>
    </source>
</reference>
<accession>A0A811UTE7</accession>
<sequence>MMMMIDELRRLASAALNSGVTSAVKAGWGVGGGLVRFRTTQTSTLSQAPSKPNYNSDNDSGMLTSVPSPLAIMRYYFNIIHLPSGRFNAVFGVGGSFIKCNLLNFRNFANGEISLDGCLTLVVGPALMRQRQCSGSGKQHTLSERHKQI</sequence>
<proteinExistence type="predicted"/>
<keyword evidence="3" id="KW-1185">Reference proteome</keyword>
<comment type="caution">
    <text evidence="2">The sequence shown here is derived from an EMBL/GenBank/DDBJ whole genome shotgun (WGS) entry which is preliminary data.</text>
</comment>
<dbReference type="AlphaFoldDB" id="A0A811UTE7"/>